<dbReference type="EMBL" id="LLYB01000081">
    <property type="protein sequence ID" value="KRR21316.1"/>
    <property type="molecule type" value="Genomic_DNA"/>
</dbReference>
<reference evidence="2 3" key="1">
    <citation type="submission" date="2014-03" db="EMBL/GenBank/DDBJ databases">
        <title>Bradyrhizobium valentinum sp. nov., isolated from effective nodules of Lupinus mariae-josephae, a lupine endemic of basic-lime soils in Eastern Spain.</title>
        <authorList>
            <person name="Duran D."/>
            <person name="Rey L."/>
            <person name="Navarro A."/>
            <person name="Busquets A."/>
            <person name="Imperial J."/>
            <person name="Ruiz-Argueso T."/>
        </authorList>
    </citation>
    <scope>NUCLEOTIDE SEQUENCE [LARGE SCALE GENOMIC DNA]</scope>
    <source>
        <strain evidence="2 3">CCBAU 23086</strain>
    </source>
</reference>
<feature type="region of interest" description="Disordered" evidence="1">
    <location>
        <begin position="80"/>
        <end position="116"/>
    </location>
</feature>
<proteinExistence type="predicted"/>
<dbReference type="InterPro" id="IPR011681">
    <property type="entry name" value="GcrA"/>
</dbReference>
<comment type="caution">
    <text evidence="2">The sequence shown here is derived from an EMBL/GenBank/DDBJ whole genome shotgun (WGS) entry which is preliminary data.</text>
</comment>
<dbReference type="AlphaFoldDB" id="A0A0R3MM74"/>
<dbReference type="Pfam" id="PF07750">
    <property type="entry name" value="GcrA"/>
    <property type="match status" value="1"/>
</dbReference>
<sequence length="199" mass="22583">MRERRHFWKGFIMTITDIVEARVRPHRHHNSESAPWYTKQGMTDRLVALHRDGLGFTAIARILAEEFQLKVTKNQVIGKARRLTLPPRRGPDLPRPAKPRKSRARPHAPLPRLSNGRFGPKLSVPLPAPDVVLQPLLPALALPRQDWRVANLPVLALKPGECRFPFGDPPFQFCGRPQVGGCAYCAGHLAIAFRPRREW</sequence>
<dbReference type="Proteomes" id="UP000051660">
    <property type="component" value="Unassembled WGS sequence"/>
</dbReference>
<evidence type="ECO:0008006" key="4">
    <source>
        <dbReference type="Google" id="ProtNLM"/>
    </source>
</evidence>
<accession>A0A0R3MM74</accession>
<name>A0A0R3MM74_9BRAD</name>
<evidence type="ECO:0000256" key="1">
    <source>
        <dbReference type="SAM" id="MobiDB-lite"/>
    </source>
</evidence>
<feature type="compositionally biased region" description="Basic residues" evidence="1">
    <location>
        <begin position="97"/>
        <end position="106"/>
    </location>
</feature>
<evidence type="ECO:0000313" key="3">
    <source>
        <dbReference type="Proteomes" id="UP000051660"/>
    </source>
</evidence>
<evidence type="ECO:0000313" key="2">
    <source>
        <dbReference type="EMBL" id="KRR21316.1"/>
    </source>
</evidence>
<gene>
    <name evidence="2" type="ORF">CQ14_06615</name>
</gene>
<protein>
    <recommendedName>
        <fullName evidence="4">GcrA cell cycle regulator</fullName>
    </recommendedName>
</protein>
<organism evidence="2 3">
    <name type="scientific">Bradyrhizobium lablabi</name>
    <dbReference type="NCBI Taxonomy" id="722472"/>
    <lineage>
        <taxon>Bacteria</taxon>
        <taxon>Pseudomonadati</taxon>
        <taxon>Pseudomonadota</taxon>
        <taxon>Alphaproteobacteria</taxon>
        <taxon>Hyphomicrobiales</taxon>
        <taxon>Nitrobacteraceae</taxon>
        <taxon>Bradyrhizobium</taxon>
    </lineage>
</organism>